<dbReference type="GO" id="GO:0005524">
    <property type="term" value="F:ATP binding"/>
    <property type="evidence" value="ECO:0007669"/>
    <property type="project" value="UniProtKB-KW"/>
</dbReference>
<dbReference type="InterPro" id="IPR027417">
    <property type="entry name" value="P-loop_NTPase"/>
</dbReference>
<comment type="similarity">
    <text evidence="1">Belongs to the ABC transporter superfamily.</text>
</comment>
<gene>
    <name evidence="6" type="ORF">GB928_010450</name>
</gene>
<evidence type="ECO:0000256" key="4">
    <source>
        <dbReference type="ARBA" id="ARBA00022840"/>
    </source>
</evidence>
<dbReference type="Proteomes" id="UP001177080">
    <property type="component" value="Unassembled WGS sequence"/>
</dbReference>
<dbReference type="PANTHER" id="PTHR43776:SF7">
    <property type="entry name" value="D,D-DIPEPTIDE TRANSPORT ATP-BINDING PROTEIN DDPF-RELATED"/>
    <property type="match status" value="1"/>
</dbReference>
<protein>
    <submittedName>
        <fullName evidence="6">ATP-binding cassette domain-containing protein</fullName>
    </submittedName>
</protein>
<dbReference type="Pfam" id="PF00005">
    <property type="entry name" value="ABC_tran"/>
    <property type="match status" value="1"/>
</dbReference>
<keyword evidence="3" id="KW-0547">Nucleotide-binding</keyword>
<dbReference type="PROSITE" id="PS00211">
    <property type="entry name" value="ABC_TRANSPORTER_1"/>
    <property type="match status" value="1"/>
</dbReference>
<evidence type="ECO:0000256" key="1">
    <source>
        <dbReference type="ARBA" id="ARBA00005417"/>
    </source>
</evidence>
<dbReference type="EMBL" id="WHSC02000004">
    <property type="protein sequence ID" value="MDO6121600.1"/>
    <property type="molecule type" value="Genomic_DNA"/>
</dbReference>
<dbReference type="InterPro" id="IPR050319">
    <property type="entry name" value="ABC_transp_ATP-bind"/>
</dbReference>
<keyword evidence="7" id="KW-1185">Reference proteome</keyword>
<dbReference type="InterPro" id="IPR017871">
    <property type="entry name" value="ABC_transporter-like_CS"/>
</dbReference>
<keyword evidence="2" id="KW-0813">Transport</keyword>
<sequence length="197" mass="21130">MRLEAAAIGFGFGGGAPVLDGVDLALESGRILGLTGKSGQGKSTLGRILARHLLPTRGRVLIDGAASPSTGFNPVQLVHQTAIFAVNPRWKIGRIVSEAFAPDESLLQAFGIRRQWFDRFPHELSGGELQRVALLRALAPGTRFLIADEITSMLDPIAQSEIWHALIDVSAKRDIGILAISHDLALLGRVAERTVTL</sequence>
<evidence type="ECO:0000313" key="7">
    <source>
        <dbReference type="Proteomes" id="UP001177080"/>
    </source>
</evidence>
<comment type="caution">
    <text evidence="6">The sequence shown here is derived from an EMBL/GenBank/DDBJ whole genome shotgun (WGS) entry which is preliminary data.</text>
</comment>
<dbReference type="PANTHER" id="PTHR43776">
    <property type="entry name" value="TRANSPORT ATP-BINDING PROTEIN"/>
    <property type="match status" value="1"/>
</dbReference>
<name>A0ABT8XCY3_9HYPH</name>
<dbReference type="RefSeq" id="WP_244761511.1">
    <property type="nucleotide sequence ID" value="NZ_JALJCJ010000003.1"/>
</dbReference>
<feature type="domain" description="ABC transporter" evidence="5">
    <location>
        <begin position="3"/>
        <end position="197"/>
    </location>
</feature>
<evidence type="ECO:0000259" key="5">
    <source>
        <dbReference type="PROSITE" id="PS50893"/>
    </source>
</evidence>
<accession>A0ABT8XCY3</accession>
<dbReference type="InterPro" id="IPR003439">
    <property type="entry name" value="ABC_transporter-like_ATP-bd"/>
</dbReference>
<dbReference type="SMART" id="SM00382">
    <property type="entry name" value="AAA"/>
    <property type="match status" value="1"/>
</dbReference>
<dbReference type="Gene3D" id="3.40.50.300">
    <property type="entry name" value="P-loop containing nucleotide triphosphate hydrolases"/>
    <property type="match status" value="1"/>
</dbReference>
<dbReference type="PROSITE" id="PS50893">
    <property type="entry name" value="ABC_TRANSPORTER_2"/>
    <property type="match status" value="1"/>
</dbReference>
<reference evidence="6" key="1">
    <citation type="submission" date="2022-04" db="EMBL/GenBank/DDBJ databases">
        <title>Shinella lacus sp. nov., a novel member of the genus Shinella from water.</title>
        <authorList>
            <person name="Deng Y."/>
        </authorList>
    </citation>
    <scope>NUCLEOTIDE SEQUENCE</scope>
    <source>
        <strain evidence="6">JCM 31239</strain>
    </source>
</reference>
<evidence type="ECO:0000256" key="2">
    <source>
        <dbReference type="ARBA" id="ARBA00022448"/>
    </source>
</evidence>
<dbReference type="InterPro" id="IPR003593">
    <property type="entry name" value="AAA+_ATPase"/>
</dbReference>
<evidence type="ECO:0000256" key="3">
    <source>
        <dbReference type="ARBA" id="ARBA00022741"/>
    </source>
</evidence>
<organism evidence="6 7">
    <name type="scientific">Shinella curvata</name>
    <dbReference type="NCBI Taxonomy" id="1817964"/>
    <lineage>
        <taxon>Bacteria</taxon>
        <taxon>Pseudomonadati</taxon>
        <taxon>Pseudomonadota</taxon>
        <taxon>Alphaproteobacteria</taxon>
        <taxon>Hyphomicrobiales</taxon>
        <taxon>Rhizobiaceae</taxon>
        <taxon>Shinella</taxon>
    </lineage>
</organism>
<keyword evidence="4 6" id="KW-0067">ATP-binding</keyword>
<proteinExistence type="inferred from homology"/>
<dbReference type="SUPFAM" id="SSF52540">
    <property type="entry name" value="P-loop containing nucleoside triphosphate hydrolases"/>
    <property type="match status" value="1"/>
</dbReference>
<evidence type="ECO:0000313" key="6">
    <source>
        <dbReference type="EMBL" id="MDO6121600.1"/>
    </source>
</evidence>